<evidence type="ECO:0000313" key="2">
    <source>
        <dbReference type="EMBL" id="KNF10067.1"/>
    </source>
</evidence>
<keyword evidence="3" id="KW-1185">Reference proteome</keyword>
<comment type="caution">
    <text evidence="2">The sequence shown here is derived from an EMBL/GenBank/DDBJ whole genome shotgun (WGS) entry which is preliminary data.</text>
</comment>
<reference evidence="3" key="1">
    <citation type="submission" date="2015-07" db="EMBL/GenBank/DDBJ databases">
        <title>Draft genome sequence of the purine-degrading Gottschalkia purinilyticum DSM 1384 (formerly Clostridium purinilyticum).</title>
        <authorList>
            <person name="Poehlein A."/>
            <person name="Schiel-Bengelsdorf B."/>
            <person name="Bengelsdorf F.R."/>
            <person name="Daniel R."/>
            <person name="Duerre P."/>
        </authorList>
    </citation>
    <scope>NUCLEOTIDE SEQUENCE [LARGE SCALE GENOMIC DNA]</scope>
    <source>
        <strain evidence="3">DSM 1384</strain>
    </source>
</reference>
<dbReference type="InterPro" id="IPR010359">
    <property type="entry name" value="IrrE_HExxH"/>
</dbReference>
<accession>A0A0L0WF05</accession>
<dbReference type="EMBL" id="LGSS01000001">
    <property type="protein sequence ID" value="KNF10067.1"/>
    <property type="molecule type" value="Genomic_DNA"/>
</dbReference>
<gene>
    <name evidence="2" type="ORF">CLPU_1c02320</name>
</gene>
<dbReference type="OrthoDB" id="9816277at2"/>
<evidence type="ECO:0000313" key="3">
    <source>
        <dbReference type="Proteomes" id="UP000037267"/>
    </source>
</evidence>
<dbReference type="Gene3D" id="1.10.10.2910">
    <property type="match status" value="1"/>
</dbReference>
<dbReference type="STRING" id="1503.CLPU_1c02320"/>
<protein>
    <submittedName>
        <fullName evidence="2">Putative Zn peptidase</fullName>
    </submittedName>
</protein>
<sequence length="144" mass="16872">MNWIDDYVYGLIEFFKTDNIYDLYDYLGIQINKLDKDNILLLGNDGLYHRDFLDKEIVFIRNDLSIEYEKFILAHELGHAIIHTDIYNAAFNKSLVNKGKIEKQANYFAFKLLNIKFDSVELEGFTLDQISHAIGLPTRVLDIF</sequence>
<dbReference type="PATRIC" id="fig|1503.3.peg.1105"/>
<dbReference type="Proteomes" id="UP000037267">
    <property type="component" value="Unassembled WGS sequence"/>
</dbReference>
<dbReference type="RefSeq" id="WP_050353796.1">
    <property type="nucleotide sequence ID" value="NZ_LGSS01000001.1"/>
</dbReference>
<dbReference type="Pfam" id="PF06114">
    <property type="entry name" value="Peptidase_M78"/>
    <property type="match status" value="1"/>
</dbReference>
<organism evidence="2 3">
    <name type="scientific">Gottschalkia purinilytica</name>
    <name type="common">Clostridium purinilyticum</name>
    <dbReference type="NCBI Taxonomy" id="1503"/>
    <lineage>
        <taxon>Bacteria</taxon>
        <taxon>Bacillati</taxon>
        <taxon>Bacillota</taxon>
        <taxon>Tissierellia</taxon>
        <taxon>Tissierellales</taxon>
        <taxon>Gottschalkiaceae</taxon>
        <taxon>Gottschalkia</taxon>
    </lineage>
</organism>
<dbReference type="AlphaFoldDB" id="A0A0L0WF05"/>
<name>A0A0L0WF05_GOTPU</name>
<feature type="domain" description="IrrE N-terminal-like" evidence="1">
    <location>
        <begin position="25"/>
        <end position="113"/>
    </location>
</feature>
<proteinExistence type="predicted"/>
<evidence type="ECO:0000259" key="1">
    <source>
        <dbReference type="Pfam" id="PF06114"/>
    </source>
</evidence>